<dbReference type="RefSeq" id="XP_014662507.1">
    <property type="nucleotide sequence ID" value="XM_014807021.1"/>
</dbReference>
<proteinExistence type="predicted"/>
<dbReference type="SMART" id="SM00228">
    <property type="entry name" value="PDZ"/>
    <property type="match status" value="2"/>
</dbReference>
<feature type="domain" description="PDZ" evidence="2">
    <location>
        <begin position="127"/>
        <end position="206"/>
    </location>
</feature>
<sequence length="311" mass="33129">MSRLYPTLEDMAVDKMQQAQMHANQAYQEQAAAHAQAALQDGSAQVVPPAYGTVATAAPSAVLYPSLDDFMGLVFTDPEVQRNLVAIPQMQQQVAVATVPGAGGMVAPLSGGSVGLQRAEVTHGIREVVLCKDAKGLVGLRVRAVNKGVFVSLVHAGTPAALAGLRFGDQILQLNGQNCAGWDTDKAMGAFKKAGGERIALAVRDRPFERTITMHKDSTNHIGFVVKNGKITAITKDSSAARNGVLTEHNLLEVNGQNVVGMKDKEISRAIDVGERSVTITIMPSFLYEHMMKCISSSLVSKVMDHSIPDV</sequence>
<feature type="domain" description="PDZ" evidence="2">
    <location>
        <begin position="211"/>
        <end position="286"/>
    </location>
</feature>
<dbReference type="Proteomes" id="UP000695022">
    <property type="component" value="Unplaced"/>
</dbReference>
<dbReference type="SUPFAM" id="SSF50156">
    <property type="entry name" value="PDZ domain-like"/>
    <property type="match status" value="2"/>
</dbReference>
<dbReference type="InterPro" id="IPR001478">
    <property type="entry name" value="PDZ"/>
</dbReference>
<dbReference type="PANTHER" id="PTHR12345">
    <property type="entry name" value="SYNTENIN RELATED"/>
    <property type="match status" value="1"/>
</dbReference>
<evidence type="ECO:0000259" key="2">
    <source>
        <dbReference type="PROSITE" id="PS50106"/>
    </source>
</evidence>
<dbReference type="InterPro" id="IPR051230">
    <property type="entry name" value="APP-Binding"/>
</dbReference>
<dbReference type="Gene3D" id="2.30.42.10">
    <property type="match status" value="2"/>
</dbReference>
<dbReference type="InterPro" id="IPR036034">
    <property type="entry name" value="PDZ_sf"/>
</dbReference>
<accession>A0ABM1DRD6</accession>
<evidence type="ECO:0000313" key="4">
    <source>
        <dbReference type="RefSeq" id="XP_014662507.1"/>
    </source>
</evidence>
<evidence type="ECO:0000256" key="1">
    <source>
        <dbReference type="ARBA" id="ARBA00022737"/>
    </source>
</evidence>
<dbReference type="CDD" id="cd06721">
    <property type="entry name" value="PDZ1_syntenin-like"/>
    <property type="match status" value="1"/>
</dbReference>
<keyword evidence="3" id="KW-1185">Reference proteome</keyword>
<organism evidence="3 4">
    <name type="scientific">Priapulus caudatus</name>
    <name type="common">Priapulid worm</name>
    <dbReference type="NCBI Taxonomy" id="37621"/>
    <lineage>
        <taxon>Eukaryota</taxon>
        <taxon>Metazoa</taxon>
        <taxon>Ecdysozoa</taxon>
        <taxon>Scalidophora</taxon>
        <taxon>Priapulida</taxon>
        <taxon>Priapulimorpha</taxon>
        <taxon>Priapulimorphida</taxon>
        <taxon>Priapulidae</taxon>
        <taxon>Priapulus</taxon>
    </lineage>
</organism>
<dbReference type="Pfam" id="PF00595">
    <property type="entry name" value="PDZ"/>
    <property type="match status" value="1"/>
</dbReference>
<protein>
    <submittedName>
        <fullName evidence="4">Syntenin-1-like</fullName>
    </submittedName>
</protein>
<gene>
    <name evidence="4" type="primary">LOC106805441</name>
</gene>
<dbReference type="CDD" id="cd06794">
    <property type="entry name" value="PDZ2_syntenin-like"/>
    <property type="match status" value="1"/>
</dbReference>
<keyword evidence="1" id="KW-0677">Repeat</keyword>
<dbReference type="GeneID" id="106805441"/>
<dbReference type="PANTHER" id="PTHR12345:SF3">
    <property type="entry name" value="PDZ DOMAIN-CONTAINING PROTEIN"/>
    <property type="match status" value="1"/>
</dbReference>
<evidence type="ECO:0000313" key="3">
    <source>
        <dbReference type="Proteomes" id="UP000695022"/>
    </source>
</evidence>
<dbReference type="PROSITE" id="PS50106">
    <property type="entry name" value="PDZ"/>
    <property type="match status" value="2"/>
</dbReference>
<name>A0ABM1DRD6_PRICU</name>
<reference evidence="4" key="1">
    <citation type="submission" date="2025-08" db="UniProtKB">
        <authorList>
            <consortium name="RefSeq"/>
        </authorList>
    </citation>
    <scope>IDENTIFICATION</scope>
</reference>